<dbReference type="Pfam" id="PF00270">
    <property type="entry name" value="DEAD"/>
    <property type="match status" value="1"/>
</dbReference>
<dbReference type="SUPFAM" id="SSF52540">
    <property type="entry name" value="P-loop containing nucleoside triphosphate hydrolases"/>
    <property type="match status" value="1"/>
</dbReference>
<dbReference type="GO" id="GO:0003676">
    <property type="term" value="F:nucleic acid binding"/>
    <property type="evidence" value="ECO:0007669"/>
    <property type="project" value="InterPro"/>
</dbReference>
<dbReference type="AlphaFoldDB" id="A0AB34JCK3"/>
<proteinExistence type="predicted"/>
<keyword evidence="10" id="KW-1185">Reference proteome</keyword>
<name>A0AB34JCK3_PRYPA</name>
<dbReference type="CDD" id="cd18787">
    <property type="entry name" value="SF2_C_DEAD"/>
    <property type="match status" value="1"/>
</dbReference>
<dbReference type="SMART" id="SM00487">
    <property type="entry name" value="DEXDc"/>
    <property type="match status" value="1"/>
</dbReference>
<feature type="domain" description="Helicase ATP-binding" evidence="7">
    <location>
        <begin position="89"/>
        <end position="273"/>
    </location>
</feature>
<keyword evidence="4" id="KW-0347">Helicase</keyword>
<dbReference type="InterPro" id="IPR027417">
    <property type="entry name" value="P-loop_NTPase"/>
</dbReference>
<dbReference type="Proteomes" id="UP001515480">
    <property type="component" value="Unassembled WGS sequence"/>
</dbReference>
<evidence type="ECO:0000256" key="3">
    <source>
        <dbReference type="ARBA" id="ARBA00022801"/>
    </source>
</evidence>
<dbReference type="SMART" id="SM00490">
    <property type="entry name" value="HELICc"/>
    <property type="match status" value="1"/>
</dbReference>
<evidence type="ECO:0000313" key="9">
    <source>
        <dbReference type="EMBL" id="KAL1519381.1"/>
    </source>
</evidence>
<sequence>MTPPPPPPPPHRHELPHPPRADHTHPLLSFFSAQRANVEATRVTVEGANLPLKMPVSRYAELSADLPAAVLEALQAAGAPPTPLQQYTLPVHLAGRDLAVEGARSSEQLVCLMTATVAGTLLSRGAPCAREAAGCAPRALVLVPTREHARMAEAEAASLASATGVCSALVYGAQPIERSLEEIGRDVELLIATPTRLLDLTERGVLQLGAIKFLVLIAADVLLDFGFAPHLQQLMENESLAPAPERQTALTCASMTIALKALLPRLLRPTHVKITGAQPWRAACTAPLVTQQAVFADERSKQQALASVLDDERHNKGLCLVFVATRRQCETLQFYLQEEGYRVASMSGERLKSKERDATIHAFTSGHKPILIATDSALRNVALPHVHSVVSYDIAPTVEAYVQRVAFTGRAGHSGIATTLVSESASVDDARRLVAVLREADAPVPRWLEALVVLRPSSSSFT</sequence>
<dbReference type="EMBL" id="JBGBPQ010000009">
    <property type="protein sequence ID" value="KAL1519381.1"/>
    <property type="molecule type" value="Genomic_DNA"/>
</dbReference>
<dbReference type="InterPro" id="IPR001650">
    <property type="entry name" value="Helicase_C-like"/>
</dbReference>
<keyword evidence="2" id="KW-0547">Nucleotide-binding</keyword>
<dbReference type="GO" id="GO:0016787">
    <property type="term" value="F:hydrolase activity"/>
    <property type="evidence" value="ECO:0007669"/>
    <property type="project" value="UniProtKB-KW"/>
</dbReference>
<evidence type="ECO:0000256" key="1">
    <source>
        <dbReference type="ARBA" id="ARBA00012552"/>
    </source>
</evidence>
<evidence type="ECO:0000256" key="5">
    <source>
        <dbReference type="ARBA" id="ARBA00022840"/>
    </source>
</evidence>
<dbReference type="GO" id="GO:0003724">
    <property type="term" value="F:RNA helicase activity"/>
    <property type="evidence" value="ECO:0007669"/>
    <property type="project" value="UniProtKB-EC"/>
</dbReference>
<evidence type="ECO:0000313" key="10">
    <source>
        <dbReference type="Proteomes" id="UP001515480"/>
    </source>
</evidence>
<keyword evidence="5" id="KW-0067">ATP-binding</keyword>
<protein>
    <recommendedName>
        <fullName evidence="1">RNA helicase</fullName>
        <ecNumber evidence="1">3.6.4.13</ecNumber>
    </recommendedName>
</protein>
<dbReference type="PROSITE" id="PS51194">
    <property type="entry name" value="HELICASE_CTER"/>
    <property type="match status" value="1"/>
</dbReference>
<dbReference type="Pfam" id="PF00271">
    <property type="entry name" value="Helicase_C"/>
    <property type="match status" value="1"/>
</dbReference>
<evidence type="ECO:0000259" key="7">
    <source>
        <dbReference type="PROSITE" id="PS51192"/>
    </source>
</evidence>
<evidence type="ECO:0000259" key="8">
    <source>
        <dbReference type="PROSITE" id="PS51194"/>
    </source>
</evidence>
<dbReference type="GO" id="GO:0005524">
    <property type="term" value="F:ATP binding"/>
    <property type="evidence" value="ECO:0007669"/>
    <property type="project" value="UniProtKB-KW"/>
</dbReference>
<evidence type="ECO:0000256" key="6">
    <source>
        <dbReference type="SAM" id="MobiDB-lite"/>
    </source>
</evidence>
<evidence type="ECO:0000256" key="4">
    <source>
        <dbReference type="ARBA" id="ARBA00022806"/>
    </source>
</evidence>
<comment type="caution">
    <text evidence="9">The sequence shown here is derived from an EMBL/GenBank/DDBJ whole genome shotgun (WGS) entry which is preliminary data.</text>
</comment>
<feature type="compositionally biased region" description="Basic and acidic residues" evidence="6">
    <location>
        <begin position="11"/>
        <end position="24"/>
    </location>
</feature>
<dbReference type="EC" id="3.6.4.13" evidence="1"/>
<gene>
    <name evidence="9" type="ORF">AB1Y20_022906</name>
</gene>
<feature type="region of interest" description="Disordered" evidence="6">
    <location>
        <begin position="1"/>
        <end position="24"/>
    </location>
</feature>
<keyword evidence="3" id="KW-0378">Hydrolase</keyword>
<dbReference type="InterPro" id="IPR011545">
    <property type="entry name" value="DEAD/DEAH_box_helicase_dom"/>
</dbReference>
<reference evidence="9 10" key="1">
    <citation type="journal article" date="2024" name="Science">
        <title>Giant polyketide synthase enzymes in the biosynthesis of giant marine polyether toxins.</title>
        <authorList>
            <person name="Fallon T.R."/>
            <person name="Shende V.V."/>
            <person name="Wierzbicki I.H."/>
            <person name="Pendleton A.L."/>
            <person name="Watervoot N.F."/>
            <person name="Auber R.P."/>
            <person name="Gonzalez D.J."/>
            <person name="Wisecaver J.H."/>
            <person name="Moore B.S."/>
        </authorList>
    </citation>
    <scope>NUCLEOTIDE SEQUENCE [LARGE SCALE GENOMIC DNA]</scope>
    <source>
        <strain evidence="9 10">12B1</strain>
    </source>
</reference>
<dbReference type="PANTHER" id="PTHR47958">
    <property type="entry name" value="ATP-DEPENDENT RNA HELICASE DBP3"/>
    <property type="match status" value="1"/>
</dbReference>
<accession>A0AB34JCK3</accession>
<evidence type="ECO:0000256" key="2">
    <source>
        <dbReference type="ARBA" id="ARBA00022741"/>
    </source>
</evidence>
<dbReference type="Gene3D" id="3.40.50.300">
    <property type="entry name" value="P-loop containing nucleotide triphosphate hydrolases"/>
    <property type="match status" value="2"/>
</dbReference>
<feature type="domain" description="Helicase C-terminal" evidence="8">
    <location>
        <begin position="300"/>
        <end position="452"/>
    </location>
</feature>
<dbReference type="PROSITE" id="PS51192">
    <property type="entry name" value="HELICASE_ATP_BIND_1"/>
    <property type="match status" value="1"/>
</dbReference>
<organism evidence="9 10">
    <name type="scientific">Prymnesium parvum</name>
    <name type="common">Toxic golden alga</name>
    <dbReference type="NCBI Taxonomy" id="97485"/>
    <lineage>
        <taxon>Eukaryota</taxon>
        <taxon>Haptista</taxon>
        <taxon>Haptophyta</taxon>
        <taxon>Prymnesiophyceae</taxon>
        <taxon>Prymnesiales</taxon>
        <taxon>Prymnesiaceae</taxon>
        <taxon>Prymnesium</taxon>
    </lineage>
</organism>
<dbReference type="InterPro" id="IPR014001">
    <property type="entry name" value="Helicase_ATP-bd"/>
</dbReference>